<dbReference type="GO" id="GO:0006281">
    <property type="term" value="P:DNA repair"/>
    <property type="evidence" value="ECO:0007669"/>
    <property type="project" value="InterPro"/>
</dbReference>
<dbReference type="EMBL" id="MNUJ01000013">
    <property type="protein sequence ID" value="OIN90064.1"/>
    <property type="molecule type" value="Genomic_DNA"/>
</dbReference>
<dbReference type="SUPFAM" id="SSF47781">
    <property type="entry name" value="RuvA domain 2-like"/>
    <property type="match status" value="1"/>
</dbReference>
<protein>
    <recommendedName>
        <fullName evidence="3">Helix-hairpin-helix DNA-binding motif class 1 domain-containing protein</fullName>
    </recommendedName>
</protein>
<dbReference type="Proteomes" id="UP000182753">
    <property type="component" value="Unassembled WGS sequence"/>
</dbReference>
<dbReference type="NCBIfam" id="TIGR00426">
    <property type="entry name" value="competence protein ComEA helix-hairpin-helix repeat region"/>
    <property type="match status" value="1"/>
</dbReference>
<accession>A0A1J4RSQ8</accession>
<proteinExistence type="predicted"/>
<dbReference type="InterPro" id="IPR004509">
    <property type="entry name" value="Competence_ComEA_HhH"/>
</dbReference>
<dbReference type="GO" id="GO:0015627">
    <property type="term" value="C:type II protein secretion system complex"/>
    <property type="evidence" value="ECO:0007669"/>
    <property type="project" value="TreeGrafter"/>
</dbReference>
<feature type="region of interest" description="Disordered" evidence="1">
    <location>
        <begin position="68"/>
        <end position="88"/>
    </location>
</feature>
<reference evidence="4 5" key="1">
    <citation type="journal article" date="2016" name="Environ. Microbiol.">
        <title>Genomic resolution of a cold subsurface aquifer community provides metabolic insights for novel microbes adapted to high CO concentrations.</title>
        <authorList>
            <person name="Probst A.J."/>
            <person name="Castelle C.J."/>
            <person name="Singh A."/>
            <person name="Brown C.T."/>
            <person name="Anantharaman K."/>
            <person name="Sharon I."/>
            <person name="Hug L.A."/>
            <person name="Burstein D."/>
            <person name="Emerson J.B."/>
            <person name="Thomas B.C."/>
            <person name="Banfield J.F."/>
        </authorList>
    </citation>
    <scope>NUCLEOTIDE SEQUENCE [LARGE SCALE GENOMIC DNA]</scope>
    <source>
        <strain evidence="4">CG1_02_42_45</strain>
    </source>
</reference>
<comment type="caution">
    <text evidence="4">The sequence shown here is derived from an EMBL/GenBank/DDBJ whole genome shotgun (WGS) entry which is preliminary data.</text>
</comment>
<keyword evidence="2" id="KW-0812">Transmembrane</keyword>
<evidence type="ECO:0000259" key="3">
    <source>
        <dbReference type="SMART" id="SM00278"/>
    </source>
</evidence>
<keyword evidence="2" id="KW-1133">Transmembrane helix</keyword>
<dbReference type="PANTHER" id="PTHR21180">
    <property type="entry name" value="ENDONUCLEASE/EXONUCLEASE/PHOSPHATASE FAMILY DOMAIN-CONTAINING PROTEIN 1"/>
    <property type="match status" value="1"/>
</dbReference>
<dbReference type="SMART" id="SM00278">
    <property type="entry name" value="HhH1"/>
    <property type="match status" value="2"/>
</dbReference>
<dbReference type="Pfam" id="PF12836">
    <property type="entry name" value="HHH_3"/>
    <property type="match status" value="1"/>
</dbReference>
<dbReference type="Gene3D" id="1.10.150.320">
    <property type="entry name" value="Photosystem II 12 kDa extrinsic protein"/>
    <property type="match status" value="1"/>
</dbReference>
<evidence type="ECO:0000313" key="5">
    <source>
        <dbReference type="Proteomes" id="UP000182753"/>
    </source>
</evidence>
<evidence type="ECO:0000256" key="1">
    <source>
        <dbReference type="SAM" id="MobiDB-lite"/>
    </source>
</evidence>
<dbReference type="GO" id="GO:0003677">
    <property type="term" value="F:DNA binding"/>
    <property type="evidence" value="ECO:0007669"/>
    <property type="project" value="InterPro"/>
</dbReference>
<feature type="domain" description="Helix-hairpin-helix DNA-binding motif class 1" evidence="3">
    <location>
        <begin position="126"/>
        <end position="145"/>
    </location>
</feature>
<sequence>MKQLIEKYSVYIGIGLVVIALIGGVLLMIKKGAGASSSDQTKIIEENNKKISELETKVAGLQKENEALKAGSQTEAKNESSNQQSGKININTATAAQLDSLPGIGPVYAGRIVEYRDSHGGFKSINEIENVKGIGPKTFEKFRDKITI</sequence>
<evidence type="ECO:0000256" key="2">
    <source>
        <dbReference type="SAM" id="Phobius"/>
    </source>
</evidence>
<dbReference type="PANTHER" id="PTHR21180:SF32">
    <property type="entry name" value="ENDONUCLEASE_EXONUCLEASE_PHOSPHATASE FAMILY DOMAIN-CONTAINING PROTEIN 1"/>
    <property type="match status" value="1"/>
</dbReference>
<feature type="domain" description="Helix-hairpin-helix DNA-binding motif class 1" evidence="3">
    <location>
        <begin position="96"/>
        <end position="115"/>
    </location>
</feature>
<keyword evidence="2" id="KW-0472">Membrane</keyword>
<evidence type="ECO:0000313" key="4">
    <source>
        <dbReference type="EMBL" id="OIN90064.1"/>
    </source>
</evidence>
<feature type="compositionally biased region" description="Polar residues" evidence="1">
    <location>
        <begin position="71"/>
        <end position="88"/>
    </location>
</feature>
<dbReference type="InterPro" id="IPR051675">
    <property type="entry name" value="Endo/Exo/Phosphatase_dom_1"/>
</dbReference>
<feature type="transmembrane region" description="Helical" evidence="2">
    <location>
        <begin position="12"/>
        <end position="29"/>
    </location>
</feature>
<dbReference type="InterPro" id="IPR010994">
    <property type="entry name" value="RuvA_2-like"/>
</dbReference>
<organism evidence="4 5">
    <name type="scientific">Candidatus Berkelbacteria bacterium CG1_02_42_45</name>
    <dbReference type="NCBI Taxonomy" id="1805036"/>
    <lineage>
        <taxon>Bacteria</taxon>
        <taxon>Candidatus Berkelbacteria</taxon>
    </lineage>
</organism>
<dbReference type="AlphaFoldDB" id="A0A1J4RSQ8"/>
<gene>
    <name evidence="4" type="ORF">AUJ40_00665</name>
</gene>
<dbReference type="InterPro" id="IPR003583">
    <property type="entry name" value="Hlx-hairpin-Hlx_DNA-bd_motif"/>
</dbReference>
<name>A0A1J4RSQ8_9BACT</name>
<dbReference type="GO" id="GO:0015628">
    <property type="term" value="P:protein secretion by the type II secretion system"/>
    <property type="evidence" value="ECO:0007669"/>
    <property type="project" value="TreeGrafter"/>
</dbReference>